<dbReference type="Proteomes" id="UP001230504">
    <property type="component" value="Unassembled WGS sequence"/>
</dbReference>
<name>A0AAD8PMV1_9PEZI</name>
<evidence type="ECO:0000313" key="2">
    <source>
        <dbReference type="Proteomes" id="UP001230504"/>
    </source>
</evidence>
<comment type="caution">
    <text evidence="1">The sequence shown here is derived from an EMBL/GenBank/DDBJ whole genome shotgun (WGS) entry which is preliminary data.</text>
</comment>
<gene>
    <name evidence="1" type="ORF">LY79DRAFT_673860</name>
</gene>
<organism evidence="1 2">
    <name type="scientific">Colletotrichum navitas</name>
    <dbReference type="NCBI Taxonomy" id="681940"/>
    <lineage>
        <taxon>Eukaryota</taxon>
        <taxon>Fungi</taxon>
        <taxon>Dikarya</taxon>
        <taxon>Ascomycota</taxon>
        <taxon>Pezizomycotina</taxon>
        <taxon>Sordariomycetes</taxon>
        <taxon>Hypocreomycetidae</taxon>
        <taxon>Glomerellales</taxon>
        <taxon>Glomerellaceae</taxon>
        <taxon>Colletotrichum</taxon>
        <taxon>Colletotrichum graminicola species complex</taxon>
    </lineage>
</organism>
<dbReference type="GeneID" id="85448470"/>
<sequence length="140" mass="14634">MPRNHAASAVLNAFPNASAAERDVSCHSEDHNEEDIVGMAPSAIPPASETDLTKAAITPARATAALVADKAKKAAKLRKLLVPLCASVVAANSTFRSIPLLASAANAGDDATSDAMDQSLLGSLGWHRWCLRMDVTKTKN</sequence>
<dbReference type="AlphaFoldDB" id="A0AAD8PMV1"/>
<evidence type="ECO:0000313" key="1">
    <source>
        <dbReference type="EMBL" id="KAK1573077.1"/>
    </source>
</evidence>
<proteinExistence type="predicted"/>
<reference evidence="1" key="1">
    <citation type="submission" date="2021-06" db="EMBL/GenBank/DDBJ databases">
        <title>Comparative genomics, transcriptomics and evolutionary studies reveal genomic signatures of adaptation to plant cell wall in hemibiotrophic fungi.</title>
        <authorList>
            <consortium name="DOE Joint Genome Institute"/>
            <person name="Baroncelli R."/>
            <person name="Diaz J.F."/>
            <person name="Benocci T."/>
            <person name="Peng M."/>
            <person name="Battaglia E."/>
            <person name="Haridas S."/>
            <person name="Andreopoulos W."/>
            <person name="Labutti K."/>
            <person name="Pangilinan J."/>
            <person name="Floch G.L."/>
            <person name="Makela M.R."/>
            <person name="Henrissat B."/>
            <person name="Grigoriev I.V."/>
            <person name="Crouch J.A."/>
            <person name="De Vries R.P."/>
            <person name="Sukno S.A."/>
            <person name="Thon M.R."/>
        </authorList>
    </citation>
    <scope>NUCLEOTIDE SEQUENCE</scope>
    <source>
        <strain evidence="1">CBS 125086</strain>
    </source>
</reference>
<accession>A0AAD8PMV1</accession>
<keyword evidence="2" id="KW-1185">Reference proteome</keyword>
<dbReference type="RefSeq" id="XP_060408768.1">
    <property type="nucleotide sequence ID" value="XM_060564230.1"/>
</dbReference>
<protein>
    <submittedName>
        <fullName evidence="1">Uncharacterized protein</fullName>
    </submittedName>
</protein>
<dbReference type="EMBL" id="JAHLJV010000099">
    <property type="protein sequence ID" value="KAK1573077.1"/>
    <property type="molecule type" value="Genomic_DNA"/>
</dbReference>